<gene>
    <name evidence="7" type="ORF">L3X38_042045</name>
</gene>
<sequence>MRTNAHIGSSELEDGNPWMLPSQVCYCGKVAKIQTSWTSSHPGQRFYVCAQKRCQMWEWCDPVMCNRSKQIIPGLLRRINSLEAEKKKGNSKLKNPWFWVSLCMFGVILCLILNEDKGTNGQL</sequence>
<evidence type="ECO:0000259" key="6">
    <source>
        <dbReference type="PROSITE" id="PS51999"/>
    </source>
</evidence>
<evidence type="ECO:0000313" key="8">
    <source>
        <dbReference type="Proteomes" id="UP001054821"/>
    </source>
</evidence>
<reference evidence="7 8" key="1">
    <citation type="journal article" date="2022" name="G3 (Bethesda)">
        <title>Whole-genome sequence and methylome profiling of the almond [Prunus dulcis (Mill.) D.A. Webb] cultivar 'Nonpareil'.</title>
        <authorList>
            <person name="D'Amico-Willman K.M."/>
            <person name="Ouma W.Z."/>
            <person name="Meulia T."/>
            <person name="Sideli G.M."/>
            <person name="Gradziel T.M."/>
            <person name="Fresnedo-Ramirez J."/>
        </authorList>
    </citation>
    <scope>NUCLEOTIDE SEQUENCE [LARGE SCALE GENOMIC DNA]</scope>
    <source>
        <strain evidence="7">Clone GOH B32 T37-40</strain>
    </source>
</reference>
<dbReference type="Proteomes" id="UP001054821">
    <property type="component" value="Chromosome 8"/>
</dbReference>
<keyword evidence="5" id="KW-0472">Membrane</keyword>
<organism evidence="7 8">
    <name type="scientific">Prunus dulcis</name>
    <name type="common">Almond</name>
    <name type="synonym">Amygdalus dulcis</name>
    <dbReference type="NCBI Taxonomy" id="3755"/>
    <lineage>
        <taxon>Eukaryota</taxon>
        <taxon>Viridiplantae</taxon>
        <taxon>Streptophyta</taxon>
        <taxon>Embryophyta</taxon>
        <taxon>Tracheophyta</taxon>
        <taxon>Spermatophyta</taxon>
        <taxon>Magnoliopsida</taxon>
        <taxon>eudicotyledons</taxon>
        <taxon>Gunneridae</taxon>
        <taxon>Pentapetalae</taxon>
        <taxon>rosids</taxon>
        <taxon>fabids</taxon>
        <taxon>Rosales</taxon>
        <taxon>Rosaceae</taxon>
        <taxon>Amygdaloideae</taxon>
        <taxon>Amygdaleae</taxon>
        <taxon>Prunus</taxon>
    </lineage>
</organism>
<evidence type="ECO:0000256" key="3">
    <source>
        <dbReference type="ARBA" id="ARBA00022833"/>
    </source>
</evidence>
<evidence type="ECO:0000256" key="1">
    <source>
        <dbReference type="ARBA" id="ARBA00022723"/>
    </source>
</evidence>
<keyword evidence="3" id="KW-0862">Zinc</keyword>
<evidence type="ECO:0000256" key="5">
    <source>
        <dbReference type="SAM" id="Phobius"/>
    </source>
</evidence>
<accession>A0AAD4UVV7</accession>
<keyword evidence="8" id="KW-1185">Reference proteome</keyword>
<dbReference type="PROSITE" id="PS51999">
    <property type="entry name" value="ZF_GRF"/>
    <property type="match status" value="1"/>
</dbReference>
<evidence type="ECO:0000256" key="4">
    <source>
        <dbReference type="PROSITE-ProRule" id="PRU01343"/>
    </source>
</evidence>
<name>A0AAD4UVV7_PRUDU</name>
<dbReference type="InterPro" id="IPR010666">
    <property type="entry name" value="Znf_GRF"/>
</dbReference>
<evidence type="ECO:0000256" key="2">
    <source>
        <dbReference type="ARBA" id="ARBA00022771"/>
    </source>
</evidence>
<feature type="transmembrane region" description="Helical" evidence="5">
    <location>
        <begin position="96"/>
        <end position="114"/>
    </location>
</feature>
<dbReference type="PANTHER" id="PTHR33248">
    <property type="entry name" value="ZINC ION-BINDING PROTEIN"/>
    <property type="match status" value="1"/>
</dbReference>
<dbReference type="EMBL" id="JAJFAZ020000008">
    <property type="protein sequence ID" value="KAI5312871.1"/>
    <property type="molecule type" value="Genomic_DNA"/>
</dbReference>
<keyword evidence="5" id="KW-0812">Transmembrane</keyword>
<protein>
    <recommendedName>
        <fullName evidence="6">GRF-type domain-containing protein</fullName>
    </recommendedName>
</protein>
<keyword evidence="5" id="KW-1133">Transmembrane helix</keyword>
<dbReference type="GO" id="GO:0008270">
    <property type="term" value="F:zinc ion binding"/>
    <property type="evidence" value="ECO:0007669"/>
    <property type="project" value="UniProtKB-KW"/>
</dbReference>
<feature type="domain" description="GRF-type" evidence="6">
    <location>
        <begin position="25"/>
        <end position="63"/>
    </location>
</feature>
<evidence type="ECO:0000313" key="7">
    <source>
        <dbReference type="EMBL" id="KAI5312871.1"/>
    </source>
</evidence>
<keyword evidence="1" id="KW-0479">Metal-binding</keyword>
<comment type="caution">
    <text evidence="7">The sequence shown here is derived from an EMBL/GenBank/DDBJ whole genome shotgun (WGS) entry which is preliminary data.</text>
</comment>
<proteinExistence type="predicted"/>
<dbReference type="AlphaFoldDB" id="A0AAD4UVV7"/>
<keyword evidence="2 4" id="KW-0863">Zinc-finger</keyword>